<keyword evidence="2" id="KW-0436">Ligase</keyword>
<dbReference type="Pfam" id="PF00501">
    <property type="entry name" value="AMP-binding"/>
    <property type="match status" value="1"/>
</dbReference>
<comment type="caution">
    <text evidence="2">The sequence shown here is derived from an EMBL/GenBank/DDBJ whole genome shotgun (WGS) entry which is preliminary data.</text>
</comment>
<dbReference type="EC" id="6.2.1.30" evidence="2"/>
<evidence type="ECO:0000313" key="2">
    <source>
        <dbReference type="EMBL" id="MDR6226594.1"/>
    </source>
</evidence>
<gene>
    <name evidence="2" type="ORF">JOE21_002601</name>
</gene>
<keyword evidence="3" id="KW-1185">Reference proteome</keyword>
<protein>
    <submittedName>
        <fullName evidence="2">Phenylacetate-CoA ligase</fullName>
        <ecNumber evidence="2">6.2.1.30</ecNumber>
    </submittedName>
</protein>
<reference evidence="2 3" key="1">
    <citation type="submission" date="2023-07" db="EMBL/GenBank/DDBJ databases">
        <title>Genomic Encyclopedia of Type Strains, Phase IV (KMG-IV): sequencing the most valuable type-strain genomes for metagenomic binning, comparative biology and taxonomic classification.</title>
        <authorList>
            <person name="Goeker M."/>
        </authorList>
    </citation>
    <scope>NUCLEOTIDE SEQUENCE [LARGE SCALE GENOMIC DNA]</scope>
    <source>
        <strain evidence="2 3">DSM 45903</strain>
    </source>
</reference>
<dbReference type="GO" id="GO:0047475">
    <property type="term" value="F:phenylacetate-CoA ligase activity"/>
    <property type="evidence" value="ECO:0007669"/>
    <property type="project" value="UniProtKB-EC"/>
</dbReference>
<dbReference type="EMBL" id="JAVDQG010000005">
    <property type="protein sequence ID" value="MDR6226594.1"/>
    <property type="molecule type" value="Genomic_DNA"/>
</dbReference>
<dbReference type="RefSeq" id="WP_309866687.1">
    <property type="nucleotide sequence ID" value="NZ_JAVDQG010000005.1"/>
</dbReference>
<dbReference type="Gene3D" id="3.40.50.12780">
    <property type="entry name" value="N-terminal domain of ligase-like"/>
    <property type="match status" value="1"/>
</dbReference>
<dbReference type="Proteomes" id="UP001185012">
    <property type="component" value="Unassembled WGS sequence"/>
</dbReference>
<dbReference type="SUPFAM" id="SSF56801">
    <property type="entry name" value="Acetyl-CoA synthetase-like"/>
    <property type="match status" value="1"/>
</dbReference>
<dbReference type="InterPro" id="IPR042099">
    <property type="entry name" value="ANL_N_sf"/>
</dbReference>
<accession>A0ABU1IP77</accession>
<organism evidence="2 3">
    <name type="scientific">Desmospora profundinema</name>
    <dbReference type="NCBI Taxonomy" id="1571184"/>
    <lineage>
        <taxon>Bacteria</taxon>
        <taxon>Bacillati</taxon>
        <taxon>Bacillota</taxon>
        <taxon>Bacilli</taxon>
        <taxon>Bacillales</taxon>
        <taxon>Thermoactinomycetaceae</taxon>
        <taxon>Desmospora</taxon>
    </lineage>
</organism>
<dbReference type="InterPro" id="IPR000873">
    <property type="entry name" value="AMP-dep_synth/lig_dom"/>
</dbReference>
<sequence>MILNHLTKSEVFQCAISEMKYLEEKGFDPDAITSLQQSKLTKLIQRASNTQYYKGLKEERDFYRLEKTPKVVVKENPDLFHSGMKEKAIKYYETSGTTGIPTPTPRSARDIIWNTISVASLWKRVIQSDDRVVSMLPSDLSPIGDHIANVCEYLDTTFVRSYPFALGICDWDRVQQLFIRYRPTCLFASPGVLIQLMRLLKRRNTFENLRESIHKIMLLGEVSTPGMRAMLEKQWRAEVFDASYGSTETGTIAATCEHGRLHALLHSFILELYEKDKVIQFQPGMTGELVVTPLNNYAKPVLRYAIGDLVEVSQEACTCGMGLPVLKILGRQEEMIQVNGVNLRLDLIEQVIYNARGITGYMVETNMDNSFFRLLLEKDVDYDGKEGDIDLLEKNFEQIGIKWDGVILLNQLPSVTKSGAGQKNWKKTNIRLVEM</sequence>
<feature type="domain" description="AMP-dependent synthetase/ligase" evidence="1">
    <location>
        <begin position="94"/>
        <end position="255"/>
    </location>
</feature>
<proteinExistence type="predicted"/>
<dbReference type="InterPro" id="IPR053158">
    <property type="entry name" value="CapK_Type1_Caps_Biosynth"/>
</dbReference>
<dbReference type="PANTHER" id="PTHR36932:SF1">
    <property type="entry name" value="CAPSULAR POLYSACCHARIDE BIOSYNTHESIS PROTEIN"/>
    <property type="match status" value="1"/>
</dbReference>
<name>A0ABU1IP77_9BACL</name>
<evidence type="ECO:0000313" key="3">
    <source>
        <dbReference type="Proteomes" id="UP001185012"/>
    </source>
</evidence>
<evidence type="ECO:0000259" key="1">
    <source>
        <dbReference type="Pfam" id="PF00501"/>
    </source>
</evidence>
<dbReference type="PANTHER" id="PTHR36932">
    <property type="entry name" value="CAPSULAR POLYSACCHARIDE BIOSYNTHESIS PROTEIN"/>
    <property type="match status" value="1"/>
</dbReference>